<comment type="catalytic activity">
    <reaction evidence="1">
        <text>guanosine(1516) in 16S rRNA + S-adenosyl-L-methionine = N(2)-methylguanosine(1516) in 16S rRNA + S-adenosyl-L-homocysteine + H(+)</text>
        <dbReference type="Rhea" id="RHEA:43220"/>
        <dbReference type="Rhea" id="RHEA-COMP:10412"/>
        <dbReference type="Rhea" id="RHEA-COMP:10413"/>
        <dbReference type="ChEBI" id="CHEBI:15378"/>
        <dbReference type="ChEBI" id="CHEBI:57856"/>
        <dbReference type="ChEBI" id="CHEBI:59789"/>
        <dbReference type="ChEBI" id="CHEBI:74269"/>
        <dbReference type="ChEBI" id="CHEBI:74481"/>
        <dbReference type="EC" id="2.1.1.242"/>
    </reaction>
</comment>
<dbReference type="PANTHER" id="PTHR36112">
    <property type="entry name" value="RIBOSOMAL RNA SMALL SUBUNIT METHYLTRANSFERASE J"/>
    <property type="match status" value="1"/>
</dbReference>
<feature type="binding site" evidence="1">
    <location>
        <begin position="112"/>
        <end position="113"/>
    </location>
    <ligand>
        <name>S-adenosyl-L-methionine</name>
        <dbReference type="ChEBI" id="CHEBI:59789"/>
    </ligand>
</feature>
<sequence>MCSKNTVVVLPATPEGLPYAKELADELNLPLKLHNDEVDLNSALALVVDEDKVSLEALYEKKMGQVYVDFVHGPLAFRRLHGGGKGQAIAKAIGIKKQFKPSVLDVTAGLGRDAFVLAALGCELTLLERSSVVYSLLRDGLRRALKCHEIQSIIERMTLQPLQDAKSFLAECQPESFDCVYLDPMFPHQDKKSALSKKEMQLFRRLLEGDSDADQLFADAYATACYRVVVKRPRVAPLLANKKPTLQLAGKANRFDIYVKKGIPQ</sequence>
<evidence type="ECO:0000256" key="1">
    <source>
        <dbReference type="HAMAP-Rule" id="MF_01523"/>
    </source>
</evidence>
<dbReference type="SUPFAM" id="SSF53335">
    <property type="entry name" value="S-adenosyl-L-methionine-dependent methyltransferases"/>
    <property type="match status" value="1"/>
</dbReference>
<dbReference type="Pfam" id="PF04445">
    <property type="entry name" value="SAM_MT"/>
    <property type="match status" value="1"/>
</dbReference>
<feature type="binding site" evidence="1">
    <location>
        <position position="183"/>
    </location>
    <ligand>
        <name>S-adenosyl-L-methionine</name>
        <dbReference type="ChEBI" id="CHEBI:59789"/>
    </ligand>
</feature>
<keyword evidence="1" id="KW-0949">S-adenosyl-L-methionine</keyword>
<comment type="subcellular location">
    <subcellularLocation>
        <location evidence="1">Cytoplasm</location>
    </subcellularLocation>
</comment>
<keyword evidence="1" id="KW-0963">Cytoplasm</keyword>
<keyword evidence="1" id="KW-0808">Transferase</keyword>
<feature type="binding site" evidence="1">
    <location>
        <begin position="128"/>
        <end position="129"/>
    </location>
    <ligand>
        <name>S-adenosyl-L-methionine</name>
        <dbReference type="ChEBI" id="CHEBI:59789"/>
    </ligand>
</feature>
<accession>A0ABS5Z6U6</accession>
<comment type="caution">
    <text evidence="2">The sequence shown here is derived from an EMBL/GenBank/DDBJ whole genome shotgun (WGS) entry which is preliminary data.</text>
</comment>
<protein>
    <recommendedName>
        <fullName evidence="1">Ribosomal RNA small subunit methyltransferase J</fullName>
        <ecNumber evidence="1">2.1.1.242</ecNumber>
    </recommendedName>
    <alternativeName>
        <fullName evidence="1">16S rRNA m2G1516 methyltransferase</fullName>
    </alternativeName>
    <alternativeName>
        <fullName evidence="1">rRNA (guanine-N(2)-)-methyltransferase</fullName>
    </alternativeName>
</protein>
<dbReference type="InterPro" id="IPR007536">
    <property type="entry name" value="16SrRNA_methylTrfase_J"/>
</dbReference>
<name>A0ABS5Z6U6_9GAMM</name>
<keyword evidence="1" id="KW-0698">rRNA processing</keyword>
<evidence type="ECO:0000313" key="3">
    <source>
        <dbReference type="Proteomes" id="UP000690515"/>
    </source>
</evidence>
<dbReference type="PANTHER" id="PTHR36112:SF1">
    <property type="entry name" value="RIBOSOMAL RNA SMALL SUBUNIT METHYLTRANSFERASE J"/>
    <property type="match status" value="1"/>
</dbReference>
<dbReference type="Proteomes" id="UP000690515">
    <property type="component" value="Unassembled WGS sequence"/>
</dbReference>
<dbReference type="EC" id="2.1.1.242" evidence="1"/>
<dbReference type="GO" id="GO:0008168">
    <property type="term" value="F:methyltransferase activity"/>
    <property type="evidence" value="ECO:0007669"/>
    <property type="project" value="UniProtKB-KW"/>
</dbReference>
<dbReference type="InterPro" id="IPR029063">
    <property type="entry name" value="SAM-dependent_MTases_sf"/>
</dbReference>
<comment type="caution">
    <text evidence="1">Lacks conserved residue(s) required for the propagation of feature annotation.</text>
</comment>
<comment type="similarity">
    <text evidence="1">Belongs to the methyltransferase superfamily. RsmJ family.</text>
</comment>
<evidence type="ECO:0000313" key="2">
    <source>
        <dbReference type="EMBL" id="MBU2709724.1"/>
    </source>
</evidence>
<dbReference type="CDD" id="cd02440">
    <property type="entry name" value="AdoMet_MTases"/>
    <property type="match status" value="1"/>
</dbReference>
<organism evidence="2 3">
    <name type="scientific">Zooshikella harenae</name>
    <dbReference type="NCBI Taxonomy" id="2827238"/>
    <lineage>
        <taxon>Bacteria</taxon>
        <taxon>Pseudomonadati</taxon>
        <taxon>Pseudomonadota</taxon>
        <taxon>Gammaproteobacteria</taxon>
        <taxon>Oceanospirillales</taxon>
        <taxon>Zooshikellaceae</taxon>
        <taxon>Zooshikella</taxon>
    </lineage>
</organism>
<dbReference type="Gene3D" id="3.40.50.150">
    <property type="entry name" value="Vaccinia Virus protein VP39"/>
    <property type="match status" value="1"/>
</dbReference>
<reference evidence="2 3" key="1">
    <citation type="submission" date="2021-04" db="EMBL/GenBank/DDBJ databases">
        <authorList>
            <person name="Pira H."/>
            <person name="Risdian C."/>
            <person name="Wink J."/>
        </authorList>
    </citation>
    <scope>NUCLEOTIDE SEQUENCE [LARGE SCALE GENOMIC DNA]</scope>
    <source>
        <strain evidence="2 3">WH53</strain>
    </source>
</reference>
<dbReference type="GO" id="GO:0032259">
    <property type="term" value="P:methylation"/>
    <property type="evidence" value="ECO:0007669"/>
    <property type="project" value="UniProtKB-KW"/>
</dbReference>
<dbReference type="HAMAP" id="MF_01523">
    <property type="entry name" value="16SrRNA_methyltr_J"/>
    <property type="match status" value="1"/>
</dbReference>
<comment type="function">
    <text evidence="1">Specifically methylates the guanosine in position 1516 of 16S rRNA.</text>
</comment>
<dbReference type="EMBL" id="JAGSOY010000002">
    <property type="protein sequence ID" value="MBU2709724.1"/>
    <property type="molecule type" value="Genomic_DNA"/>
</dbReference>
<proteinExistence type="inferred from homology"/>
<dbReference type="RefSeq" id="WP_215817891.1">
    <property type="nucleotide sequence ID" value="NZ_JAGSOY010000002.1"/>
</dbReference>
<keyword evidence="1 2" id="KW-0489">Methyltransferase</keyword>
<keyword evidence="3" id="KW-1185">Reference proteome</keyword>
<gene>
    <name evidence="1" type="primary">rsmJ</name>
    <name evidence="2" type="ORF">KCG35_01480</name>
</gene>